<dbReference type="EMBL" id="JAYLLH010000004">
    <property type="protein sequence ID" value="MEC3860593.1"/>
    <property type="molecule type" value="Genomic_DNA"/>
</dbReference>
<keyword evidence="4" id="KW-1185">Reference proteome</keyword>
<evidence type="ECO:0000259" key="2">
    <source>
        <dbReference type="Pfam" id="PF01266"/>
    </source>
</evidence>
<dbReference type="GO" id="GO:0016491">
    <property type="term" value="F:oxidoreductase activity"/>
    <property type="evidence" value="ECO:0007669"/>
    <property type="project" value="UniProtKB-KW"/>
</dbReference>
<dbReference type="Gene3D" id="3.30.9.10">
    <property type="entry name" value="D-Amino Acid Oxidase, subunit A, domain 2"/>
    <property type="match status" value="1"/>
</dbReference>
<dbReference type="SUPFAM" id="SSF51905">
    <property type="entry name" value="FAD/NAD(P)-binding domain"/>
    <property type="match status" value="1"/>
</dbReference>
<dbReference type="PANTHER" id="PTHR13847:SF281">
    <property type="entry name" value="FAD DEPENDENT OXIDOREDUCTASE DOMAIN-CONTAINING PROTEIN"/>
    <property type="match status" value="1"/>
</dbReference>
<dbReference type="Pfam" id="PF01266">
    <property type="entry name" value="DAO"/>
    <property type="match status" value="1"/>
</dbReference>
<dbReference type="RefSeq" id="WP_326296215.1">
    <property type="nucleotide sequence ID" value="NZ_JAYLLH010000004.1"/>
</dbReference>
<accession>A0ABU6HDQ1</accession>
<evidence type="ECO:0000313" key="3">
    <source>
        <dbReference type="EMBL" id="MEC3860593.1"/>
    </source>
</evidence>
<dbReference type="EC" id="1.-.-.-" evidence="3"/>
<protein>
    <submittedName>
        <fullName evidence="3">FAD-binding oxidoreductase</fullName>
        <ecNumber evidence="3">1.-.-.-</ecNumber>
    </submittedName>
</protein>
<name>A0ABU6HDQ1_9RHOB</name>
<sequence>MTVSHWADVSAEPAVPSDPLPETVDVAVIGAGYTGLSTALHAADAGLDVAVIEAREPGFGGSGRNVGLLNAGLWLPPDEAVRRLGPDRSRLIGELSEAPAYVMDLIERHQIRCDLTRTGTIHAAHSPAGMKDLADRHRQWQARGAPVTLLDRDAAAEMIGSTRFYGGLVDARAGTINPMGYARGLARAARAAGARLVTGCAVTRLEERNGWALTTAQGTVRARRVVLAANAYNLDLWPGLRNTFSAIDLFQIGTEPLGDRIARILPGGQGLWDTAPIMTYVRRDGRGGLVVGSMGRDGALARRWAAKRLQKLFPDLGPVGFRHGWHGRVAFTPDHLPMIYRLADRVFAPMAYNGRGIAPGTWFGKAMSAYLVSGDARALPLPLSAPVPVSARRLREAGYALAFTAYQAMGAV</sequence>
<dbReference type="InterPro" id="IPR006076">
    <property type="entry name" value="FAD-dep_OxRdtase"/>
</dbReference>
<gene>
    <name evidence="3" type="ORF">VK792_04800</name>
</gene>
<reference evidence="3 4" key="1">
    <citation type="submission" date="2024-01" db="EMBL/GenBank/DDBJ databases">
        <title>Mesobacterium rodlantinim sp. nov., isolated from shallow sea hydrothermal systems off Kueishantao Island.</title>
        <authorList>
            <person name="Su Z."/>
            <person name="Tang K."/>
        </authorList>
    </citation>
    <scope>NUCLEOTIDE SEQUENCE [LARGE SCALE GENOMIC DNA]</scope>
    <source>
        <strain evidence="3 4">TK19101</strain>
    </source>
</reference>
<proteinExistence type="predicted"/>
<dbReference type="Proteomes" id="UP001348149">
    <property type="component" value="Unassembled WGS sequence"/>
</dbReference>
<keyword evidence="1 3" id="KW-0560">Oxidoreductase</keyword>
<feature type="domain" description="FAD dependent oxidoreductase" evidence="2">
    <location>
        <begin position="25"/>
        <end position="368"/>
    </location>
</feature>
<dbReference type="InterPro" id="IPR036188">
    <property type="entry name" value="FAD/NAD-bd_sf"/>
</dbReference>
<evidence type="ECO:0000256" key="1">
    <source>
        <dbReference type="ARBA" id="ARBA00023002"/>
    </source>
</evidence>
<comment type="caution">
    <text evidence="3">The sequence shown here is derived from an EMBL/GenBank/DDBJ whole genome shotgun (WGS) entry which is preliminary data.</text>
</comment>
<evidence type="ECO:0000313" key="4">
    <source>
        <dbReference type="Proteomes" id="UP001348149"/>
    </source>
</evidence>
<dbReference type="Gene3D" id="3.50.50.60">
    <property type="entry name" value="FAD/NAD(P)-binding domain"/>
    <property type="match status" value="1"/>
</dbReference>
<dbReference type="PANTHER" id="PTHR13847">
    <property type="entry name" value="SARCOSINE DEHYDROGENASE-RELATED"/>
    <property type="match status" value="1"/>
</dbReference>
<organism evidence="3 4">
    <name type="scientific">Mesobacterium hydrothermale</name>
    <dbReference type="NCBI Taxonomy" id="3111907"/>
    <lineage>
        <taxon>Bacteria</taxon>
        <taxon>Pseudomonadati</taxon>
        <taxon>Pseudomonadota</taxon>
        <taxon>Alphaproteobacteria</taxon>
        <taxon>Rhodobacterales</taxon>
        <taxon>Roseobacteraceae</taxon>
        <taxon>Mesobacterium</taxon>
    </lineage>
</organism>